<keyword evidence="1 4" id="KW-0489">Methyltransferase</keyword>
<dbReference type="SUPFAM" id="SSF53335">
    <property type="entry name" value="S-adenosyl-L-methionine-dependent methyltransferases"/>
    <property type="match status" value="1"/>
</dbReference>
<proteinExistence type="inferred from homology"/>
<feature type="binding site" evidence="4">
    <location>
        <position position="75"/>
    </location>
    <ligand>
        <name>S-adenosyl-L-methionine</name>
        <dbReference type="ChEBI" id="CHEBI:59789"/>
    </ligand>
</feature>
<evidence type="ECO:0000313" key="6">
    <source>
        <dbReference type="Proteomes" id="UP000051813"/>
    </source>
</evidence>
<dbReference type="GO" id="GO:0008171">
    <property type="term" value="F:O-methyltransferase activity"/>
    <property type="evidence" value="ECO:0007669"/>
    <property type="project" value="InterPro"/>
</dbReference>
<evidence type="ECO:0000256" key="4">
    <source>
        <dbReference type="HAMAP-Rule" id="MF_02217"/>
    </source>
</evidence>
<dbReference type="InterPro" id="IPR029063">
    <property type="entry name" value="SAM-dependent_MTases_sf"/>
</dbReference>
<organism evidence="5 6">
    <name type="scientific">Lapidilactobacillus dextrinicus DSM 20335</name>
    <dbReference type="NCBI Taxonomy" id="1423738"/>
    <lineage>
        <taxon>Bacteria</taxon>
        <taxon>Bacillati</taxon>
        <taxon>Bacillota</taxon>
        <taxon>Bacilli</taxon>
        <taxon>Lactobacillales</taxon>
        <taxon>Lactobacillaceae</taxon>
        <taxon>Lapidilactobacillus</taxon>
    </lineage>
</organism>
<evidence type="ECO:0000256" key="1">
    <source>
        <dbReference type="ARBA" id="ARBA00022603"/>
    </source>
</evidence>
<comment type="caution">
    <text evidence="5">The sequence shown here is derived from an EMBL/GenBank/DDBJ whole genome shotgun (WGS) entry which is preliminary data.</text>
</comment>
<name>A0A0R2BKB3_9LACO</name>
<accession>A0A0R2BKB3</accession>
<dbReference type="EC" id="2.1.1.-" evidence="4"/>
<dbReference type="GO" id="GO:0030488">
    <property type="term" value="P:tRNA methylation"/>
    <property type="evidence" value="ECO:0007669"/>
    <property type="project" value="UniProtKB-UniRule"/>
</dbReference>
<dbReference type="InterPro" id="IPR050362">
    <property type="entry name" value="Cation-dep_OMT"/>
</dbReference>
<dbReference type="HAMAP" id="MF_02217">
    <property type="entry name" value="TrmR_methyltr"/>
    <property type="match status" value="1"/>
</dbReference>
<comment type="catalytic activity">
    <reaction evidence="4">
        <text>5-hydroxyuridine(34) in tRNA + S-adenosyl-L-methionine = 5-methoxyuridine(34) in tRNA + S-adenosyl-L-homocysteine + H(+)</text>
        <dbReference type="Rhea" id="RHEA:60524"/>
        <dbReference type="Rhea" id="RHEA-COMP:13381"/>
        <dbReference type="Rhea" id="RHEA-COMP:15591"/>
        <dbReference type="ChEBI" id="CHEBI:15378"/>
        <dbReference type="ChEBI" id="CHEBI:57856"/>
        <dbReference type="ChEBI" id="CHEBI:59789"/>
        <dbReference type="ChEBI" id="CHEBI:136877"/>
        <dbReference type="ChEBI" id="CHEBI:143860"/>
    </reaction>
</comment>
<sequence length="226" mass="25542">MRNEMMSRPVVKPEVLNFLRQQIVPLSSKLLQIQHEANTKRIPIIPQETVSYLYQLVTQRQPKAILEVGTAIGFSSSLFVEATQKQAQITTIDRFETMYHHARANWEQLGYSENIQLLTGDAADILPTLTTQYDLIFLDAAKAQYIKFLPEALRLLAPHGILLIDDVLQGGSIFEPETTIRHRDKGIHRKLNQLLTTVYADPNLLTTLLPLGDGLLQITKVEATTK</sequence>
<reference evidence="5 6" key="1">
    <citation type="journal article" date="2015" name="Genome Announc.">
        <title>Expanding the biotechnology potential of lactobacilli through comparative genomics of 213 strains and associated genera.</title>
        <authorList>
            <person name="Sun Z."/>
            <person name="Harris H.M."/>
            <person name="McCann A."/>
            <person name="Guo C."/>
            <person name="Argimon S."/>
            <person name="Zhang W."/>
            <person name="Yang X."/>
            <person name="Jeffery I.B."/>
            <person name="Cooney J.C."/>
            <person name="Kagawa T.F."/>
            <person name="Liu W."/>
            <person name="Song Y."/>
            <person name="Salvetti E."/>
            <person name="Wrobel A."/>
            <person name="Rasinkangas P."/>
            <person name="Parkhill J."/>
            <person name="Rea M.C."/>
            <person name="O'Sullivan O."/>
            <person name="Ritari J."/>
            <person name="Douillard F.P."/>
            <person name="Paul Ross R."/>
            <person name="Yang R."/>
            <person name="Briner A.E."/>
            <person name="Felis G.E."/>
            <person name="de Vos W.M."/>
            <person name="Barrangou R."/>
            <person name="Klaenhammer T.R."/>
            <person name="Caufield P.W."/>
            <person name="Cui Y."/>
            <person name="Zhang H."/>
            <person name="O'Toole P.W."/>
        </authorList>
    </citation>
    <scope>NUCLEOTIDE SEQUENCE [LARGE SCALE GENOMIC DNA]</scope>
    <source>
        <strain evidence="5 6">DSM 20335</strain>
    </source>
</reference>
<dbReference type="Proteomes" id="UP000051813">
    <property type="component" value="Unassembled WGS sequence"/>
</dbReference>
<dbReference type="InterPro" id="IPR043675">
    <property type="entry name" value="TrmR_methyltr"/>
</dbReference>
<dbReference type="EMBL" id="AYYK01000001">
    <property type="protein sequence ID" value="KRM79767.1"/>
    <property type="molecule type" value="Genomic_DNA"/>
</dbReference>
<evidence type="ECO:0000256" key="2">
    <source>
        <dbReference type="ARBA" id="ARBA00022679"/>
    </source>
</evidence>
<comment type="similarity">
    <text evidence="4">Belongs to the class I-like SAM-binding methyltransferase superfamily. Cation-dependent O-methyltransferase family.</text>
</comment>
<evidence type="ECO:0000256" key="3">
    <source>
        <dbReference type="ARBA" id="ARBA00022691"/>
    </source>
</evidence>
<dbReference type="PANTHER" id="PTHR10509">
    <property type="entry name" value="O-METHYLTRANSFERASE-RELATED"/>
    <property type="match status" value="1"/>
</dbReference>
<dbReference type="GO" id="GO:0008757">
    <property type="term" value="F:S-adenosylmethionine-dependent methyltransferase activity"/>
    <property type="evidence" value="ECO:0007669"/>
    <property type="project" value="TreeGrafter"/>
</dbReference>
<dbReference type="RefSeq" id="WP_057753482.1">
    <property type="nucleotide sequence ID" value="NZ_AYYK01000001.1"/>
</dbReference>
<dbReference type="STRING" id="1423738.FC84_GL000463"/>
<keyword evidence="3 4" id="KW-0949">S-adenosyl-L-methionine</keyword>
<dbReference type="PATRIC" id="fig|1423738.3.peg.473"/>
<feature type="binding site" evidence="4">
    <location>
        <position position="93"/>
    </location>
    <ligand>
        <name>S-adenosyl-L-methionine</name>
        <dbReference type="ChEBI" id="CHEBI:59789"/>
    </ligand>
</feature>
<keyword evidence="6" id="KW-1185">Reference proteome</keyword>
<gene>
    <name evidence="4" type="primary">trmR</name>
    <name evidence="5" type="ORF">FC84_GL000463</name>
</gene>
<comment type="caution">
    <text evidence="4">Lacks conserved residue(s) required for the propagation of feature annotation.</text>
</comment>
<dbReference type="GO" id="GO:0016300">
    <property type="term" value="F:tRNA (uridine) methyltransferase activity"/>
    <property type="evidence" value="ECO:0007669"/>
    <property type="project" value="UniProtKB-UniRule"/>
</dbReference>
<dbReference type="InterPro" id="IPR002935">
    <property type="entry name" value="SAM_O-MeTrfase"/>
</dbReference>
<feature type="binding site" evidence="4">
    <location>
        <begin position="121"/>
        <end position="122"/>
    </location>
    <ligand>
        <name>S-adenosyl-L-methionine</name>
        <dbReference type="ChEBI" id="CHEBI:59789"/>
    </ligand>
</feature>
<keyword evidence="2 4" id="KW-0808">Transferase</keyword>
<dbReference type="Gene3D" id="3.40.50.150">
    <property type="entry name" value="Vaccinia Virus protein VP39"/>
    <property type="match status" value="1"/>
</dbReference>
<protein>
    <recommendedName>
        <fullName evidence="4">tRNA 5-hydroxyuridine methyltransferase</fullName>
        <ecNumber evidence="4">2.1.1.-</ecNumber>
    </recommendedName>
    <alternativeName>
        <fullName evidence="4">ho5U methyltransferase</fullName>
    </alternativeName>
</protein>
<feature type="binding site" evidence="4">
    <location>
        <position position="139"/>
    </location>
    <ligand>
        <name>S-adenosyl-L-methionine</name>
        <dbReference type="ChEBI" id="CHEBI:59789"/>
    </ligand>
</feature>
<dbReference type="AlphaFoldDB" id="A0A0R2BKB3"/>
<dbReference type="CDD" id="cd02440">
    <property type="entry name" value="AdoMet_MTases"/>
    <property type="match status" value="1"/>
</dbReference>
<evidence type="ECO:0000313" key="5">
    <source>
        <dbReference type="EMBL" id="KRM79767.1"/>
    </source>
</evidence>
<dbReference type="Pfam" id="PF01596">
    <property type="entry name" value="Methyltransf_3"/>
    <property type="match status" value="1"/>
</dbReference>
<dbReference type="PANTHER" id="PTHR10509:SF14">
    <property type="entry name" value="CAFFEOYL-COA O-METHYLTRANSFERASE 3-RELATED"/>
    <property type="match status" value="1"/>
</dbReference>
<dbReference type="OrthoDB" id="9799672at2"/>
<dbReference type="PROSITE" id="PS51682">
    <property type="entry name" value="SAM_OMT_I"/>
    <property type="match status" value="1"/>
</dbReference>
<feature type="binding site" evidence="4">
    <location>
        <position position="45"/>
    </location>
    <ligand>
        <name>S-adenosyl-L-methionine</name>
        <dbReference type="ChEBI" id="CHEBI:59789"/>
    </ligand>
</feature>
<comment type="function">
    <text evidence="4">Catalyzes the methylation of 5-hydroxyuridine (ho5U) to form 5-methoxyuridine (mo5U) at position 34 in tRNAs.</text>
</comment>
<keyword evidence="4" id="KW-0819">tRNA processing</keyword>
<comment type="subunit">
    <text evidence="4">Homodimer.</text>
</comment>